<keyword evidence="2" id="KW-0238">DNA-binding</keyword>
<dbReference type="Pfam" id="PF13412">
    <property type="entry name" value="HTH_24"/>
    <property type="match status" value="1"/>
</dbReference>
<dbReference type="PROSITE" id="PS00519">
    <property type="entry name" value="HTH_ASNC_1"/>
    <property type="match status" value="1"/>
</dbReference>
<dbReference type="RefSeq" id="WP_104993711.1">
    <property type="nucleotide sequence ID" value="NZ_CP025494.1"/>
</dbReference>
<dbReference type="EMBL" id="CP025494">
    <property type="protein sequence ID" value="AVE03787.1"/>
    <property type="molecule type" value="Genomic_DNA"/>
</dbReference>
<dbReference type="Gene3D" id="1.10.10.10">
    <property type="entry name" value="Winged helix-like DNA-binding domain superfamily/Winged helix DNA-binding domain"/>
    <property type="match status" value="1"/>
</dbReference>
<gene>
    <name evidence="5" type="ORF">CYL20_04210</name>
</gene>
<keyword evidence="1" id="KW-0805">Transcription regulation</keyword>
<protein>
    <submittedName>
        <fullName evidence="5">Lrp/AsnC family transcriptional regulator</fullName>
    </submittedName>
</protein>
<dbReference type="SUPFAM" id="SSF46785">
    <property type="entry name" value="Winged helix' DNA-binding domain"/>
    <property type="match status" value="1"/>
</dbReference>
<dbReference type="Proteomes" id="UP000237830">
    <property type="component" value="Chromosome"/>
</dbReference>
<dbReference type="AlphaFoldDB" id="A0A2L1J5M6"/>
<dbReference type="InterPro" id="IPR019888">
    <property type="entry name" value="Tscrpt_reg_AsnC-like"/>
</dbReference>
<dbReference type="InterPro" id="IPR036388">
    <property type="entry name" value="WH-like_DNA-bd_sf"/>
</dbReference>
<dbReference type="PANTHER" id="PTHR30154:SF34">
    <property type="entry name" value="TRANSCRIPTIONAL REGULATOR AZLB"/>
    <property type="match status" value="1"/>
</dbReference>
<dbReference type="Pfam" id="PF01037">
    <property type="entry name" value="AsnC_trans_reg"/>
    <property type="match status" value="1"/>
</dbReference>
<dbReference type="InterPro" id="IPR011008">
    <property type="entry name" value="Dimeric_a/b-barrel"/>
</dbReference>
<dbReference type="InterPro" id="IPR000485">
    <property type="entry name" value="AsnC-type_HTH_dom"/>
</dbReference>
<evidence type="ECO:0000313" key="5">
    <source>
        <dbReference type="EMBL" id="AVE03787.1"/>
    </source>
</evidence>
<dbReference type="InterPro" id="IPR019887">
    <property type="entry name" value="Tscrpt_reg_AsnC/Lrp_C"/>
</dbReference>
<dbReference type="GO" id="GO:0043565">
    <property type="term" value="F:sequence-specific DNA binding"/>
    <property type="evidence" value="ECO:0007669"/>
    <property type="project" value="InterPro"/>
</dbReference>
<dbReference type="SUPFAM" id="SSF54909">
    <property type="entry name" value="Dimeric alpha+beta barrel"/>
    <property type="match status" value="1"/>
</dbReference>
<evidence type="ECO:0000256" key="3">
    <source>
        <dbReference type="ARBA" id="ARBA00023163"/>
    </source>
</evidence>
<dbReference type="SMART" id="SM00344">
    <property type="entry name" value="HTH_ASNC"/>
    <property type="match status" value="1"/>
</dbReference>
<dbReference type="CDD" id="cd00090">
    <property type="entry name" value="HTH_ARSR"/>
    <property type="match status" value="1"/>
</dbReference>
<dbReference type="InterPro" id="IPR011991">
    <property type="entry name" value="ArsR-like_HTH"/>
</dbReference>
<dbReference type="Gene3D" id="3.30.70.920">
    <property type="match status" value="1"/>
</dbReference>
<evidence type="ECO:0000256" key="2">
    <source>
        <dbReference type="ARBA" id="ARBA00023125"/>
    </source>
</evidence>
<evidence type="ECO:0000259" key="4">
    <source>
        <dbReference type="PROSITE" id="PS50956"/>
    </source>
</evidence>
<evidence type="ECO:0000256" key="1">
    <source>
        <dbReference type="ARBA" id="ARBA00023015"/>
    </source>
</evidence>
<proteinExistence type="predicted"/>
<keyword evidence="3" id="KW-0804">Transcription</keyword>
<dbReference type="GO" id="GO:0043200">
    <property type="term" value="P:response to amino acid"/>
    <property type="evidence" value="ECO:0007669"/>
    <property type="project" value="TreeGrafter"/>
</dbReference>
<name>A0A2L1J5M6_9PSED</name>
<dbReference type="GO" id="GO:0005829">
    <property type="term" value="C:cytosol"/>
    <property type="evidence" value="ECO:0007669"/>
    <property type="project" value="TreeGrafter"/>
</dbReference>
<evidence type="ECO:0000313" key="6">
    <source>
        <dbReference type="Proteomes" id="UP000237830"/>
    </source>
</evidence>
<dbReference type="GO" id="GO:0006355">
    <property type="term" value="P:regulation of DNA-templated transcription"/>
    <property type="evidence" value="ECO:0007669"/>
    <property type="project" value="UniProtKB-ARBA"/>
</dbReference>
<dbReference type="PANTHER" id="PTHR30154">
    <property type="entry name" value="LEUCINE-RESPONSIVE REGULATORY PROTEIN"/>
    <property type="match status" value="1"/>
</dbReference>
<reference evidence="5 6" key="1">
    <citation type="submission" date="2017-12" db="EMBL/GenBank/DDBJ databases">
        <title>Genome sequence of Pseudomonas palleroniana MAB3.</title>
        <authorList>
            <person name="Nascimento F.X."/>
        </authorList>
    </citation>
    <scope>NUCLEOTIDE SEQUENCE [LARGE SCALE GENOMIC DNA]</scope>
    <source>
        <strain evidence="5 6">MAB3</strain>
    </source>
</reference>
<dbReference type="PROSITE" id="PS50956">
    <property type="entry name" value="HTH_ASNC_2"/>
    <property type="match status" value="1"/>
</dbReference>
<accession>A0A2L1J5M6</accession>
<organism evidence="5 6">
    <name type="scientific">Pseudomonas palleroniana</name>
    <dbReference type="NCBI Taxonomy" id="191390"/>
    <lineage>
        <taxon>Bacteria</taxon>
        <taxon>Pseudomonadati</taxon>
        <taxon>Pseudomonadota</taxon>
        <taxon>Gammaproteobacteria</taxon>
        <taxon>Pseudomonadales</taxon>
        <taxon>Pseudomonadaceae</taxon>
        <taxon>Pseudomonas</taxon>
    </lineage>
</organism>
<feature type="domain" description="HTH asnC-type" evidence="4">
    <location>
        <begin position="6"/>
        <end position="67"/>
    </location>
</feature>
<sequence length="162" mass="18514">MKSLKLDKINRIILQNLQNNARISNLELAEKVNLSPSACLQRTKALENAGYIQEYMASVNIDAICINVMAFFMFSLRDHSGHLRLQFARFIEKRSEIIACLKVDGGIDFIAVAACSTVRDLDALREQLLDENPNILKINTNIILDKTKRFTGYPLEDLKWRE</sequence>
<dbReference type="PRINTS" id="PR00033">
    <property type="entry name" value="HTHASNC"/>
</dbReference>
<dbReference type="InterPro" id="IPR019885">
    <property type="entry name" value="Tscrpt_reg_HTH_AsnC-type_CS"/>
</dbReference>
<dbReference type="InterPro" id="IPR036390">
    <property type="entry name" value="WH_DNA-bd_sf"/>
</dbReference>